<evidence type="ECO:0000313" key="6">
    <source>
        <dbReference type="Proteomes" id="UP001596086"/>
    </source>
</evidence>
<dbReference type="Gene3D" id="1.10.10.60">
    <property type="entry name" value="Homeodomain-like"/>
    <property type="match status" value="1"/>
</dbReference>
<name>A0ABW0RXZ3_9BURK</name>
<feature type="domain" description="HTH araC/xylS-type" evidence="4">
    <location>
        <begin position="144"/>
        <end position="242"/>
    </location>
</feature>
<dbReference type="InterPro" id="IPR050204">
    <property type="entry name" value="AraC_XylS_family_regulators"/>
</dbReference>
<evidence type="ECO:0000256" key="2">
    <source>
        <dbReference type="ARBA" id="ARBA00023125"/>
    </source>
</evidence>
<dbReference type="InterPro" id="IPR018060">
    <property type="entry name" value="HTH_AraC"/>
</dbReference>
<sequence>MASSTVDLHLRSYGEFTAPDRHDYGQLVLPLRGALLLEVEGRQGVLDPLRAGFVAPGAWHAQHGDAGNRSIIVDIAEQALAPDAAERLFERPFAPLGPASRKLIEFMALMSGSGAAPPSVVQGWVPLLVDTLALGSPRPVSKLAALMARIEAAPGQPWTIETMAQALGCSVSRLHALFREEHDTTPHAWLLGRRLDKAREWLAGSATPIAEIALRAGFSEQSALTRALRKAIGMTPAAYRRQHLSAQA</sequence>
<accession>A0ABW0RXZ3</accession>
<proteinExistence type="predicted"/>
<evidence type="ECO:0000259" key="4">
    <source>
        <dbReference type="PROSITE" id="PS01124"/>
    </source>
</evidence>
<protein>
    <submittedName>
        <fullName evidence="5">AraC family transcriptional regulator</fullName>
    </submittedName>
</protein>
<organism evidence="5 6">
    <name type="scientific">Massilia aerilata</name>
    <dbReference type="NCBI Taxonomy" id="453817"/>
    <lineage>
        <taxon>Bacteria</taxon>
        <taxon>Pseudomonadati</taxon>
        <taxon>Pseudomonadota</taxon>
        <taxon>Betaproteobacteria</taxon>
        <taxon>Burkholderiales</taxon>
        <taxon>Oxalobacteraceae</taxon>
        <taxon>Telluria group</taxon>
        <taxon>Massilia</taxon>
    </lineage>
</organism>
<dbReference type="SMART" id="SM00342">
    <property type="entry name" value="HTH_ARAC"/>
    <property type="match status" value="1"/>
</dbReference>
<keyword evidence="3" id="KW-0804">Transcription</keyword>
<dbReference type="PANTHER" id="PTHR46796">
    <property type="entry name" value="HTH-TYPE TRANSCRIPTIONAL ACTIVATOR RHAS-RELATED"/>
    <property type="match status" value="1"/>
</dbReference>
<dbReference type="Pfam" id="PF12833">
    <property type="entry name" value="HTH_18"/>
    <property type="match status" value="1"/>
</dbReference>
<dbReference type="Proteomes" id="UP001596086">
    <property type="component" value="Unassembled WGS sequence"/>
</dbReference>
<evidence type="ECO:0000313" key="5">
    <source>
        <dbReference type="EMBL" id="MFC5549017.1"/>
    </source>
</evidence>
<dbReference type="PROSITE" id="PS01124">
    <property type="entry name" value="HTH_ARAC_FAMILY_2"/>
    <property type="match status" value="1"/>
</dbReference>
<keyword evidence="2" id="KW-0238">DNA-binding</keyword>
<keyword evidence="1" id="KW-0805">Transcription regulation</keyword>
<dbReference type="SUPFAM" id="SSF46689">
    <property type="entry name" value="Homeodomain-like"/>
    <property type="match status" value="2"/>
</dbReference>
<evidence type="ECO:0000256" key="1">
    <source>
        <dbReference type="ARBA" id="ARBA00023015"/>
    </source>
</evidence>
<keyword evidence="6" id="KW-1185">Reference proteome</keyword>
<dbReference type="InterPro" id="IPR009057">
    <property type="entry name" value="Homeodomain-like_sf"/>
</dbReference>
<dbReference type="RefSeq" id="WP_379770467.1">
    <property type="nucleotide sequence ID" value="NZ_JBHSMZ010000006.1"/>
</dbReference>
<gene>
    <name evidence="5" type="ORF">ACFPO9_10855</name>
</gene>
<dbReference type="PANTHER" id="PTHR46796:SF2">
    <property type="entry name" value="TRANSCRIPTIONAL REGULATORY PROTEIN"/>
    <property type="match status" value="1"/>
</dbReference>
<dbReference type="EMBL" id="JBHSMZ010000006">
    <property type="protein sequence ID" value="MFC5549017.1"/>
    <property type="molecule type" value="Genomic_DNA"/>
</dbReference>
<evidence type="ECO:0000256" key="3">
    <source>
        <dbReference type="ARBA" id="ARBA00023163"/>
    </source>
</evidence>
<reference evidence="6" key="1">
    <citation type="journal article" date="2019" name="Int. J. Syst. Evol. Microbiol.">
        <title>The Global Catalogue of Microorganisms (GCM) 10K type strain sequencing project: providing services to taxonomists for standard genome sequencing and annotation.</title>
        <authorList>
            <consortium name="The Broad Institute Genomics Platform"/>
            <consortium name="The Broad Institute Genome Sequencing Center for Infectious Disease"/>
            <person name="Wu L."/>
            <person name="Ma J."/>
        </authorList>
    </citation>
    <scope>NUCLEOTIDE SEQUENCE [LARGE SCALE GENOMIC DNA]</scope>
    <source>
        <strain evidence="6">CGMCC 4.5798</strain>
    </source>
</reference>
<comment type="caution">
    <text evidence="5">The sequence shown here is derived from an EMBL/GenBank/DDBJ whole genome shotgun (WGS) entry which is preliminary data.</text>
</comment>